<dbReference type="EMBL" id="LK032863">
    <property type="protein sequence ID" value="CDY49852.1"/>
    <property type="molecule type" value="Genomic_DNA"/>
</dbReference>
<accession>A0A078IIV1</accession>
<protein>
    <submittedName>
        <fullName evidence="3">BnaC02g44110D protein</fullName>
    </submittedName>
</protein>
<proteinExistence type="predicted"/>
<dbReference type="STRING" id="3708.A0A078IIV1"/>
<feature type="signal peptide" evidence="1">
    <location>
        <begin position="1"/>
        <end position="21"/>
    </location>
</feature>
<dbReference type="PANTHER" id="PTHR31589:SF162">
    <property type="entry name" value="NEPROSIN DOMAIN-CONTAINING PROTEIN"/>
    <property type="match status" value="1"/>
</dbReference>
<feature type="chain" id="PRO_5001738215" evidence="1">
    <location>
        <begin position="22"/>
        <end position="129"/>
    </location>
</feature>
<dbReference type="Proteomes" id="UP000028999">
    <property type="component" value="Unassembled WGS sequence"/>
</dbReference>
<organism evidence="3 4">
    <name type="scientific">Brassica napus</name>
    <name type="common">Rape</name>
    <dbReference type="NCBI Taxonomy" id="3708"/>
    <lineage>
        <taxon>Eukaryota</taxon>
        <taxon>Viridiplantae</taxon>
        <taxon>Streptophyta</taxon>
        <taxon>Embryophyta</taxon>
        <taxon>Tracheophyta</taxon>
        <taxon>Spermatophyta</taxon>
        <taxon>Magnoliopsida</taxon>
        <taxon>eudicotyledons</taxon>
        <taxon>Gunneridae</taxon>
        <taxon>Pentapetalae</taxon>
        <taxon>rosids</taxon>
        <taxon>malvids</taxon>
        <taxon>Brassicales</taxon>
        <taxon>Brassicaceae</taxon>
        <taxon>Brassiceae</taxon>
        <taxon>Brassica</taxon>
    </lineage>
</organism>
<evidence type="ECO:0000256" key="1">
    <source>
        <dbReference type="SAM" id="SignalP"/>
    </source>
</evidence>
<dbReference type="PANTHER" id="PTHR31589">
    <property type="entry name" value="PROTEIN, PUTATIVE (DUF239)-RELATED-RELATED"/>
    <property type="match status" value="1"/>
</dbReference>
<keyword evidence="1" id="KW-0732">Signal</keyword>
<evidence type="ECO:0000259" key="2">
    <source>
        <dbReference type="Pfam" id="PF14365"/>
    </source>
</evidence>
<reference evidence="3 4" key="1">
    <citation type="journal article" date="2014" name="Science">
        <title>Plant genetics. Early allopolyploid evolution in the post-Neolithic Brassica napus oilseed genome.</title>
        <authorList>
            <person name="Chalhoub B."/>
            <person name="Denoeud F."/>
            <person name="Liu S."/>
            <person name="Parkin I.A."/>
            <person name="Tang H."/>
            <person name="Wang X."/>
            <person name="Chiquet J."/>
            <person name="Belcram H."/>
            <person name="Tong C."/>
            <person name="Samans B."/>
            <person name="Correa M."/>
            <person name="Da Silva C."/>
            <person name="Just J."/>
            <person name="Falentin C."/>
            <person name="Koh C.S."/>
            <person name="Le Clainche I."/>
            <person name="Bernard M."/>
            <person name="Bento P."/>
            <person name="Noel B."/>
            <person name="Labadie K."/>
            <person name="Alberti A."/>
            <person name="Charles M."/>
            <person name="Arnaud D."/>
            <person name="Guo H."/>
            <person name="Daviaud C."/>
            <person name="Alamery S."/>
            <person name="Jabbari K."/>
            <person name="Zhao M."/>
            <person name="Edger P.P."/>
            <person name="Chelaifa H."/>
            <person name="Tack D."/>
            <person name="Lassalle G."/>
            <person name="Mestiri I."/>
            <person name="Schnel N."/>
            <person name="Le Paslier M.C."/>
            <person name="Fan G."/>
            <person name="Renault V."/>
            <person name="Bayer P.E."/>
            <person name="Golicz A.A."/>
            <person name="Manoli S."/>
            <person name="Lee T.H."/>
            <person name="Thi V.H."/>
            <person name="Chalabi S."/>
            <person name="Hu Q."/>
            <person name="Fan C."/>
            <person name="Tollenaere R."/>
            <person name="Lu Y."/>
            <person name="Battail C."/>
            <person name="Shen J."/>
            <person name="Sidebottom C.H."/>
            <person name="Wang X."/>
            <person name="Canaguier A."/>
            <person name="Chauveau A."/>
            <person name="Berard A."/>
            <person name="Deniot G."/>
            <person name="Guan M."/>
            <person name="Liu Z."/>
            <person name="Sun F."/>
            <person name="Lim Y.P."/>
            <person name="Lyons E."/>
            <person name="Town C.D."/>
            <person name="Bancroft I."/>
            <person name="Wang X."/>
            <person name="Meng J."/>
            <person name="Ma J."/>
            <person name="Pires J.C."/>
            <person name="King G.J."/>
            <person name="Brunel D."/>
            <person name="Delourme R."/>
            <person name="Renard M."/>
            <person name="Aury J.M."/>
            <person name="Adams K.L."/>
            <person name="Batley J."/>
            <person name="Snowdon R.J."/>
            <person name="Tost J."/>
            <person name="Edwards D."/>
            <person name="Zhou Y."/>
            <person name="Hua W."/>
            <person name="Sharpe A.G."/>
            <person name="Paterson A.H."/>
            <person name="Guan C."/>
            <person name="Wincker P."/>
        </authorList>
    </citation>
    <scope>NUCLEOTIDE SEQUENCE [LARGE SCALE GENOMIC DNA]</scope>
    <source>
        <strain evidence="4">cv. Darmor-bzh</strain>
    </source>
</reference>
<dbReference type="Pfam" id="PF14365">
    <property type="entry name" value="Neprosin_AP"/>
    <property type="match status" value="1"/>
</dbReference>
<keyword evidence="4" id="KW-1185">Reference proteome</keyword>
<dbReference type="PaxDb" id="3708-A0A078IIV1"/>
<dbReference type="Gramene" id="CDY49852">
    <property type="protein sequence ID" value="CDY49852"/>
    <property type="gene ID" value="GSBRNA2T00093926001"/>
</dbReference>
<evidence type="ECO:0000313" key="3">
    <source>
        <dbReference type="EMBL" id="CDY49852.1"/>
    </source>
</evidence>
<evidence type="ECO:0000313" key="4">
    <source>
        <dbReference type="Proteomes" id="UP000028999"/>
    </source>
</evidence>
<sequence>MALHILFVLFSHVLLTQVVEGNTDDFDCVDIYKQPAFQHPLLKHHKIQEIFYPDENLDRKGQYKTNYQSCPKGKVPILKQRNGTKSVHLDTVEYPGQHVNFYFFSLFIEIYPFTAMQKNIGIRNIMAQW</sequence>
<dbReference type="InterPro" id="IPR025521">
    <property type="entry name" value="Neprosin_propep"/>
</dbReference>
<name>A0A078IIV1_BRANA</name>
<gene>
    <name evidence="3" type="primary">BnaC02g44110D</name>
    <name evidence="3" type="ORF">GSBRNA2T00093926001</name>
</gene>
<dbReference type="InterPro" id="IPR053168">
    <property type="entry name" value="Glutamic_endopeptidase"/>
</dbReference>
<feature type="domain" description="Neprosin activation peptide" evidence="2">
    <location>
        <begin position="24"/>
        <end position="81"/>
    </location>
</feature>
<dbReference type="AlphaFoldDB" id="A0A078IIV1"/>